<sequence>MIIVMRTYIPKAGTGGTMMNLLKKVQQAFVDNGFPAIEILRASYGFHGKVQTIQRWASYEDYMDSRDKVRATKEITSLFSEIYPTLQETHFTELFSVV</sequence>
<name>A0A382DXX0_9ZZZZ</name>
<protein>
    <recommendedName>
        <fullName evidence="2">ABM domain-containing protein</fullName>
    </recommendedName>
</protein>
<organism evidence="1">
    <name type="scientific">marine metagenome</name>
    <dbReference type="NCBI Taxonomy" id="408172"/>
    <lineage>
        <taxon>unclassified sequences</taxon>
        <taxon>metagenomes</taxon>
        <taxon>ecological metagenomes</taxon>
    </lineage>
</organism>
<dbReference type="AlphaFoldDB" id="A0A382DXX0"/>
<reference evidence="1" key="1">
    <citation type="submission" date="2018-05" db="EMBL/GenBank/DDBJ databases">
        <authorList>
            <person name="Lanie J.A."/>
            <person name="Ng W.-L."/>
            <person name="Kazmierczak K.M."/>
            <person name="Andrzejewski T.M."/>
            <person name="Davidsen T.M."/>
            <person name="Wayne K.J."/>
            <person name="Tettelin H."/>
            <person name="Glass J.I."/>
            <person name="Rusch D."/>
            <person name="Podicherti R."/>
            <person name="Tsui H.-C.T."/>
            <person name="Winkler M.E."/>
        </authorList>
    </citation>
    <scope>NUCLEOTIDE SEQUENCE</scope>
</reference>
<dbReference type="EMBL" id="UINC01041665">
    <property type="protein sequence ID" value="SVB43248.1"/>
    <property type="molecule type" value="Genomic_DNA"/>
</dbReference>
<accession>A0A382DXX0</accession>
<proteinExistence type="predicted"/>
<evidence type="ECO:0008006" key="2">
    <source>
        <dbReference type="Google" id="ProtNLM"/>
    </source>
</evidence>
<gene>
    <name evidence="1" type="ORF">METZ01_LOCUS196102</name>
</gene>
<dbReference type="InterPro" id="IPR011008">
    <property type="entry name" value="Dimeric_a/b-barrel"/>
</dbReference>
<dbReference type="SUPFAM" id="SSF54909">
    <property type="entry name" value="Dimeric alpha+beta barrel"/>
    <property type="match status" value="1"/>
</dbReference>
<evidence type="ECO:0000313" key="1">
    <source>
        <dbReference type="EMBL" id="SVB43248.1"/>
    </source>
</evidence>